<evidence type="ECO:0000259" key="6">
    <source>
        <dbReference type="Pfam" id="PF05154"/>
    </source>
</evidence>
<sequence length="159" mass="17891">MNPREPIVPNIDGYRVGVGYGLWFGWLFGFAGLHRFYVGKYFTGVMWLLTWGLFGIGQLYDLVTMKKLIRNANIRHGYLPHPRWASELPAGPDKPLKHQLLDAAVVLRGELSVTEGVAATGASWEAVEKALNELLKTGYVDIDNRPDSGVIVYRFTELR</sequence>
<reference evidence="7" key="1">
    <citation type="submission" date="2018-05" db="EMBL/GenBank/DDBJ databases">
        <authorList>
            <person name="Lanie J.A."/>
            <person name="Ng W.-L."/>
            <person name="Kazmierczak K.M."/>
            <person name="Andrzejewski T.M."/>
            <person name="Davidsen T.M."/>
            <person name="Wayne K.J."/>
            <person name="Tettelin H."/>
            <person name="Glass J.I."/>
            <person name="Rusch D."/>
            <person name="Podicherti R."/>
            <person name="Tsui H.-C.T."/>
            <person name="Winkler M.E."/>
        </authorList>
    </citation>
    <scope>NUCLEOTIDE SEQUENCE</scope>
</reference>
<evidence type="ECO:0000256" key="3">
    <source>
        <dbReference type="ARBA" id="ARBA00022989"/>
    </source>
</evidence>
<evidence type="ECO:0000313" key="7">
    <source>
        <dbReference type="EMBL" id="SVC40727.1"/>
    </source>
</evidence>
<evidence type="ECO:0000256" key="5">
    <source>
        <dbReference type="SAM" id="Phobius"/>
    </source>
</evidence>
<evidence type="ECO:0000256" key="1">
    <source>
        <dbReference type="ARBA" id="ARBA00004141"/>
    </source>
</evidence>
<keyword evidence="3 5" id="KW-1133">Transmembrane helix</keyword>
<gene>
    <name evidence="7" type="ORF">METZ01_LOCUS293581</name>
</gene>
<dbReference type="GO" id="GO:0016020">
    <property type="term" value="C:membrane"/>
    <property type="evidence" value="ECO:0007669"/>
    <property type="project" value="UniProtKB-SubCell"/>
</dbReference>
<evidence type="ECO:0000256" key="2">
    <source>
        <dbReference type="ARBA" id="ARBA00022692"/>
    </source>
</evidence>
<feature type="domain" description="TM2" evidence="6">
    <location>
        <begin position="17"/>
        <end position="63"/>
    </location>
</feature>
<dbReference type="InterPro" id="IPR007829">
    <property type="entry name" value="TM2"/>
</dbReference>
<feature type="transmembrane region" description="Helical" evidence="5">
    <location>
        <begin position="44"/>
        <end position="63"/>
    </location>
</feature>
<comment type="subcellular location">
    <subcellularLocation>
        <location evidence="1">Membrane</location>
        <topology evidence="1">Multi-pass membrane protein</topology>
    </subcellularLocation>
</comment>
<dbReference type="Pfam" id="PF05154">
    <property type="entry name" value="TM2"/>
    <property type="match status" value="1"/>
</dbReference>
<feature type="transmembrane region" description="Helical" evidence="5">
    <location>
        <begin position="20"/>
        <end position="38"/>
    </location>
</feature>
<keyword evidence="2 5" id="KW-0812">Transmembrane</keyword>
<keyword evidence="4 5" id="KW-0472">Membrane</keyword>
<accession>A0A382LZA5</accession>
<dbReference type="EMBL" id="UINC01089541">
    <property type="protein sequence ID" value="SVC40727.1"/>
    <property type="molecule type" value="Genomic_DNA"/>
</dbReference>
<proteinExistence type="predicted"/>
<dbReference type="AlphaFoldDB" id="A0A382LZA5"/>
<dbReference type="PANTHER" id="PTHR21016:SF25">
    <property type="entry name" value="TM2 DOMAIN-CONTAINING PROTEIN DDB_G0277895-RELATED"/>
    <property type="match status" value="1"/>
</dbReference>
<organism evidence="7">
    <name type="scientific">marine metagenome</name>
    <dbReference type="NCBI Taxonomy" id="408172"/>
    <lineage>
        <taxon>unclassified sequences</taxon>
        <taxon>metagenomes</taxon>
        <taxon>ecological metagenomes</taxon>
    </lineage>
</organism>
<evidence type="ECO:0000256" key="4">
    <source>
        <dbReference type="ARBA" id="ARBA00023136"/>
    </source>
</evidence>
<protein>
    <recommendedName>
        <fullName evidence="6">TM2 domain-containing protein</fullName>
    </recommendedName>
</protein>
<dbReference type="InterPro" id="IPR050932">
    <property type="entry name" value="TM2D1-3-like"/>
</dbReference>
<name>A0A382LZA5_9ZZZZ</name>
<dbReference type="PANTHER" id="PTHR21016">
    <property type="entry name" value="BETA-AMYLOID BINDING PROTEIN-RELATED"/>
    <property type="match status" value="1"/>
</dbReference>